<dbReference type="AlphaFoldDB" id="A0A026X2X7"/>
<dbReference type="EMBL" id="KK107020">
    <property type="protein sequence ID" value="EZA62463.1"/>
    <property type="molecule type" value="Genomic_DNA"/>
</dbReference>
<reference evidence="1 2" key="1">
    <citation type="journal article" date="2014" name="Curr. Biol.">
        <title>The genome of the clonal raider ant Cerapachys biroi.</title>
        <authorList>
            <person name="Oxley P.R."/>
            <person name="Ji L."/>
            <person name="Fetter-Pruneda I."/>
            <person name="McKenzie S.K."/>
            <person name="Li C."/>
            <person name="Hu H."/>
            <person name="Zhang G."/>
            <person name="Kronauer D.J."/>
        </authorList>
    </citation>
    <scope>NUCLEOTIDE SEQUENCE [LARGE SCALE GENOMIC DNA]</scope>
</reference>
<dbReference type="OrthoDB" id="654191at2759"/>
<organism evidence="1 2">
    <name type="scientific">Ooceraea biroi</name>
    <name type="common">Clonal raider ant</name>
    <name type="synonym">Cerapachys biroi</name>
    <dbReference type="NCBI Taxonomy" id="2015173"/>
    <lineage>
        <taxon>Eukaryota</taxon>
        <taxon>Metazoa</taxon>
        <taxon>Ecdysozoa</taxon>
        <taxon>Arthropoda</taxon>
        <taxon>Hexapoda</taxon>
        <taxon>Insecta</taxon>
        <taxon>Pterygota</taxon>
        <taxon>Neoptera</taxon>
        <taxon>Endopterygota</taxon>
        <taxon>Hymenoptera</taxon>
        <taxon>Apocrita</taxon>
        <taxon>Aculeata</taxon>
        <taxon>Formicoidea</taxon>
        <taxon>Formicidae</taxon>
        <taxon>Dorylinae</taxon>
        <taxon>Ooceraea</taxon>
    </lineage>
</organism>
<dbReference type="Proteomes" id="UP000053097">
    <property type="component" value="Unassembled WGS sequence"/>
</dbReference>
<evidence type="ECO:0000313" key="1">
    <source>
        <dbReference type="EMBL" id="EZA62463.1"/>
    </source>
</evidence>
<name>A0A026X2X7_OOCBI</name>
<accession>A0A026X2X7</accession>
<gene>
    <name evidence="1" type="ORF">X777_10093</name>
</gene>
<evidence type="ECO:0000313" key="2">
    <source>
        <dbReference type="Proteomes" id="UP000053097"/>
    </source>
</evidence>
<proteinExistence type="predicted"/>
<sequence length="176" mass="20295">MHNGSSICPICNVAVIENKKEEGTKNSVSFAPLPPKLRDEKCRICGEICEEKCRHCKRRFCNDCWISHINDLKEELNNINGDLESSAASFEDRLNNFMSKASKTKEFIVRDIEAKIIELHKKRETRIKKVENIIAAGETSVEDIRERMHKAQMEIKEQKELSYDVLPDNDEKDNGE</sequence>
<evidence type="ECO:0008006" key="3">
    <source>
        <dbReference type="Google" id="ProtNLM"/>
    </source>
</evidence>
<protein>
    <recommendedName>
        <fullName evidence="3">RING-type domain-containing protein</fullName>
    </recommendedName>
</protein>
<keyword evidence="2" id="KW-1185">Reference proteome</keyword>